<evidence type="ECO:0000256" key="7">
    <source>
        <dbReference type="PIRSR" id="PIRSR600715-1"/>
    </source>
</evidence>
<keyword evidence="7" id="KW-0460">Magnesium</keyword>
<evidence type="ECO:0000256" key="6">
    <source>
        <dbReference type="ARBA" id="ARBA00023136"/>
    </source>
</evidence>
<feature type="transmembrane region" description="Helical" evidence="8">
    <location>
        <begin position="69"/>
        <end position="86"/>
    </location>
</feature>
<keyword evidence="6 8" id="KW-0472">Membrane</keyword>
<evidence type="ECO:0000256" key="1">
    <source>
        <dbReference type="ARBA" id="ARBA00004651"/>
    </source>
</evidence>
<feature type="transmembrane region" description="Helical" evidence="8">
    <location>
        <begin position="205"/>
        <end position="226"/>
    </location>
</feature>
<feature type="transmembrane region" description="Helical" evidence="8">
    <location>
        <begin position="310"/>
        <end position="327"/>
    </location>
</feature>
<feature type="transmembrane region" description="Helical" evidence="8">
    <location>
        <begin position="6"/>
        <end position="26"/>
    </location>
</feature>
<protein>
    <submittedName>
        <fullName evidence="9">UDP-GlcNAc:undecaprenyl-phosphate GlcNAc-1-phosphate transferase</fullName>
    </submittedName>
</protein>
<dbReference type="GO" id="GO:0046872">
    <property type="term" value="F:metal ion binding"/>
    <property type="evidence" value="ECO:0007669"/>
    <property type="project" value="UniProtKB-KW"/>
</dbReference>
<dbReference type="Proteomes" id="UP000253490">
    <property type="component" value="Unassembled WGS sequence"/>
</dbReference>
<evidence type="ECO:0000313" key="9">
    <source>
        <dbReference type="EMBL" id="RBP58216.1"/>
    </source>
</evidence>
<feature type="transmembrane region" description="Helical" evidence="8">
    <location>
        <begin position="179"/>
        <end position="198"/>
    </location>
</feature>
<feature type="transmembrane region" description="Helical" evidence="8">
    <location>
        <begin position="154"/>
        <end position="173"/>
    </location>
</feature>
<keyword evidence="2" id="KW-1003">Cell membrane</keyword>
<dbReference type="Pfam" id="PF00953">
    <property type="entry name" value="Glycos_transf_4"/>
    <property type="match status" value="1"/>
</dbReference>
<organism evidence="9 10">
    <name type="scientific">Alkalibaculum bacchi</name>
    <dbReference type="NCBI Taxonomy" id="645887"/>
    <lineage>
        <taxon>Bacteria</taxon>
        <taxon>Bacillati</taxon>
        <taxon>Bacillota</taxon>
        <taxon>Clostridia</taxon>
        <taxon>Eubacteriales</taxon>
        <taxon>Eubacteriaceae</taxon>
        <taxon>Alkalibaculum</taxon>
    </lineage>
</organism>
<dbReference type="GO" id="GO:0044038">
    <property type="term" value="P:cell wall macromolecule biosynthetic process"/>
    <property type="evidence" value="ECO:0007669"/>
    <property type="project" value="TreeGrafter"/>
</dbReference>
<keyword evidence="4 8" id="KW-0812">Transmembrane</keyword>
<name>A0A366HX94_9FIRM</name>
<evidence type="ECO:0000256" key="4">
    <source>
        <dbReference type="ARBA" id="ARBA00022692"/>
    </source>
</evidence>
<keyword evidence="10" id="KW-1185">Reference proteome</keyword>
<keyword evidence="5 8" id="KW-1133">Transmembrane helix</keyword>
<feature type="transmembrane region" description="Helical" evidence="8">
    <location>
        <begin position="285"/>
        <end position="304"/>
    </location>
</feature>
<dbReference type="GO" id="GO:0071555">
    <property type="term" value="P:cell wall organization"/>
    <property type="evidence" value="ECO:0007669"/>
    <property type="project" value="TreeGrafter"/>
</dbReference>
<feature type="binding site" evidence="7">
    <location>
        <position position="149"/>
    </location>
    <ligand>
        <name>Mg(2+)</name>
        <dbReference type="ChEBI" id="CHEBI:18420"/>
    </ligand>
</feature>
<gene>
    <name evidence="9" type="ORF">DES36_12412</name>
</gene>
<evidence type="ECO:0000256" key="8">
    <source>
        <dbReference type="SAM" id="Phobius"/>
    </source>
</evidence>
<feature type="transmembrane region" description="Helical" evidence="8">
    <location>
        <begin position="232"/>
        <end position="254"/>
    </location>
</feature>
<sequence>MEDILIYLFCCSIAMSITPFISKLAIKIGAVDKPNKRKVHNRVMPTLGGLSIFIAFLLGHVFFGYPHFQFKAILIGSIIIISSGVIDDKFDLSPKFKVLFQLAAASIVIFYGGIYLKSITLPFFGTIKLTYLGYFLTYLWIIGVTNAINLIDGLDGLASGVATITFMTMYILATLEGDYFVMTYALILAGSSTGFLVYNFHPAKIFMGDTGALFLGYIISVLSLMGFKNATFISFIVPILILGVPVFDTFFAIIRRKLRGQSFAQADKEHLHHLLMTTNRSQTKTVLMIYGISIIFSGVSIIYSVVSTKLGLTILVILFVLIQYYAGKIGLLGKHFLPFSLAVKDHAGAATTVEGDSGKLGPGDKEE</sequence>
<feature type="transmembrane region" description="Helical" evidence="8">
    <location>
        <begin position="122"/>
        <end position="142"/>
    </location>
</feature>
<proteinExistence type="predicted"/>
<dbReference type="InterPro" id="IPR000715">
    <property type="entry name" value="Glycosyl_transferase_4"/>
</dbReference>
<dbReference type="GO" id="GO:0016780">
    <property type="term" value="F:phosphotransferase activity, for other substituted phosphate groups"/>
    <property type="evidence" value="ECO:0007669"/>
    <property type="project" value="InterPro"/>
</dbReference>
<dbReference type="CDD" id="cd06853">
    <property type="entry name" value="GT_WecA_like"/>
    <property type="match status" value="1"/>
</dbReference>
<evidence type="ECO:0000256" key="5">
    <source>
        <dbReference type="ARBA" id="ARBA00022989"/>
    </source>
</evidence>
<feature type="transmembrane region" description="Helical" evidence="8">
    <location>
        <begin position="98"/>
        <end position="116"/>
    </location>
</feature>
<evidence type="ECO:0000256" key="2">
    <source>
        <dbReference type="ARBA" id="ARBA00022475"/>
    </source>
</evidence>
<comment type="cofactor">
    <cofactor evidence="7">
        <name>Mg(2+)</name>
        <dbReference type="ChEBI" id="CHEBI:18420"/>
    </cofactor>
</comment>
<dbReference type="PANTHER" id="PTHR22926:SF3">
    <property type="entry name" value="UNDECAPRENYL-PHOSPHATE ALPHA-N-ACETYLGLUCOSAMINYL 1-PHOSPHATE TRANSFERASE"/>
    <property type="match status" value="1"/>
</dbReference>
<dbReference type="GO" id="GO:0005886">
    <property type="term" value="C:plasma membrane"/>
    <property type="evidence" value="ECO:0007669"/>
    <property type="project" value="UniProtKB-SubCell"/>
</dbReference>
<comment type="caution">
    <text evidence="9">The sequence shown here is derived from an EMBL/GenBank/DDBJ whole genome shotgun (WGS) entry which is preliminary data.</text>
</comment>
<feature type="binding site" evidence="7">
    <location>
        <position position="209"/>
    </location>
    <ligand>
        <name>Mg(2+)</name>
        <dbReference type="ChEBI" id="CHEBI:18420"/>
    </ligand>
</feature>
<keyword evidence="7" id="KW-0479">Metal-binding</keyword>
<accession>A0A366HX94</accession>
<dbReference type="RefSeq" id="WP_187387087.1">
    <property type="nucleotide sequence ID" value="NZ_QNRX01000024.1"/>
</dbReference>
<dbReference type="GO" id="GO:0009103">
    <property type="term" value="P:lipopolysaccharide biosynthetic process"/>
    <property type="evidence" value="ECO:0007669"/>
    <property type="project" value="TreeGrafter"/>
</dbReference>
<keyword evidence="3 9" id="KW-0808">Transferase</keyword>
<feature type="transmembrane region" description="Helical" evidence="8">
    <location>
        <begin position="47"/>
        <end position="63"/>
    </location>
</feature>
<dbReference type="AlphaFoldDB" id="A0A366HX94"/>
<dbReference type="EMBL" id="QNRX01000024">
    <property type="protein sequence ID" value="RBP58216.1"/>
    <property type="molecule type" value="Genomic_DNA"/>
</dbReference>
<evidence type="ECO:0000313" key="10">
    <source>
        <dbReference type="Proteomes" id="UP000253490"/>
    </source>
</evidence>
<reference evidence="9 10" key="1">
    <citation type="submission" date="2018-06" db="EMBL/GenBank/DDBJ databases">
        <title>Genomic Encyclopedia of Type Strains, Phase IV (KMG-IV): sequencing the most valuable type-strain genomes for metagenomic binning, comparative biology and taxonomic classification.</title>
        <authorList>
            <person name="Goeker M."/>
        </authorList>
    </citation>
    <scope>NUCLEOTIDE SEQUENCE [LARGE SCALE GENOMIC DNA]</scope>
    <source>
        <strain evidence="9 10">DSM 22112</strain>
    </source>
</reference>
<evidence type="ECO:0000256" key="3">
    <source>
        <dbReference type="ARBA" id="ARBA00022679"/>
    </source>
</evidence>
<dbReference type="PROSITE" id="PS01348">
    <property type="entry name" value="MRAY_2"/>
    <property type="match status" value="1"/>
</dbReference>
<dbReference type="PANTHER" id="PTHR22926">
    <property type="entry name" value="PHOSPHO-N-ACETYLMURAMOYL-PENTAPEPTIDE-TRANSFERASE"/>
    <property type="match status" value="1"/>
</dbReference>
<dbReference type="InterPro" id="IPR018480">
    <property type="entry name" value="PNAcMuramoyl-5peptid_Trfase_CS"/>
</dbReference>
<comment type="subcellular location">
    <subcellularLocation>
        <location evidence="1">Cell membrane</location>
        <topology evidence="1">Multi-pass membrane protein</topology>
    </subcellularLocation>
</comment>